<accession>A0AAE1NMM3</accession>
<dbReference type="EMBL" id="JAWZYT010005111">
    <property type="protein sequence ID" value="KAK4291586.1"/>
    <property type="molecule type" value="Genomic_DNA"/>
</dbReference>
<reference evidence="1" key="1">
    <citation type="submission" date="2023-11" db="EMBL/GenBank/DDBJ databases">
        <title>Genome assemblies of two species of porcelain crab, Petrolisthes cinctipes and Petrolisthes manimaculis (Anomura: Porcellanidae).</title>
        <authorList>
            <person name="Angst P."/>
        </authorList>
    </citation>
    <scope>NUCLEOTIDE SEQUENCE</scope>
    <source>
        <strain evidence="1">PB745_02</strain>
        <tissue evidence="1">Gill</tissue>
    </source>
</reference>
<sequence length="301" mass="33771">MARRIDQDVIVELFMEYLEGKMVGTVIPDILCGPECFRGSEVGEGGAPDHTLLYRGGAVTICPAGPAELASRGLEMYPRDHLSTEHALLDRWTAQISRLHLVESNLTIMVDALTNTLGREERTVGRLEALKSDLPTLTQFLQFSSAMQPTRVPSVGPVLIRDVWIPSHEVEEDVIAIRLRGGNKLDAPPLRDATWVWLTLLEGETLRERYIELCDDYCNAFNKVLLRREASSIVEELSYFDVMRDLGENFLHAFLTIIHKFVVSGTWFFDRGLHTDEGIQSLVDVISFLVDNGIVGSIFVI</sequence>
<comment type="caution">
    <text evidence="1">The sequence shown here is derived from an EMBL/GenBank/DDBJ whole genome shotgun (WGS) entry which is preliminary data.</text>
</comment>
<evidence type="ECO:0000313" key="1">
    <source>
        <dbReference type="EMBL" id="KAK4291586.1"/>
    </source>
</evidence>
<gene>
    <name evidence="1" type="ORF">Pmani_035597</name>
</gene>
<dbReference type="Proteomes" id="UP001292094">
    <property type="component" value="Unassembled WGS sequence"/>
</dbReference>
<dbReference type="AlphaFoldDB" id="A0AAE1NMM3"/>
<evidence type="ECO:0000313" key="2">
    <source>
        <dbReference type="Proteomes" id="UP001292094"/>
    </source>
</evidence>
<name>A0AAE1NMM3_9EUCA</name>
<keyword evidence="2" id="KW-1185">Reference proteome</keyword>
<proteinExistence type="predicted"/>
<protein>
    <submittedName>
        <fullName evidence="1">Uncharacterized protein</fullName>
    </submittedName>
</protein>
<organism evidence="1 2">
    <name type="scientific">Petrolisthes manimaculis</name>
    <dbReference type="NCBI Taxonomy" id="1843537"/>
    <lineage>
        <taxon>Eukaryota</taxon>
        <taxon>Metazoa</taxon>
        <taxon>Ecdysozoa</taxon>
        <taxon>Arthropoda</taxon>
        <taxon>Crustacea</taxon>
        <taxon>Multicrustacea</taxon>
        <taxon>Malacostraca</taxon>
        <taxon>Eumalacostraca</taxon>
        <taxon>Eucarida</taxon>
        <taxon>Decapoda</taxon>
        <taxon>Pleocyemata</taxon>
        <taxon>Anomura</taxon>
        <taxon>Galatheoidea</taxon>
        <taxon>Porcellanidae</taxon>
        <taxon>Petrolisthes</taxon>
    </lineage>
</organism>